<comment type="caution">
    <text evidence="1">The sequence shown here is derived from an EMBL/GenBank/DDBJ whole genome shotgun (WGS) entry which is preliminary data.</text>
</comment>
<sequence>MSLIFSCRLKIKGATSEARCFKGTLVLTFTPSLILEKSITDPETMAGVKTETATHEMSLVVSTEIPWERFGGDINLCTDVTLEGEQLGPCVYKYVCLMFSIPRDEARPPAVTFYSTWQLFTS</sequence>
<accession>A0ABR3MI22</accession>
<protein>
    <submittedName>
        <fullName evidence="1">Uncharacterized protein</fullName>
    </submittedName>
</protein>
<keyword evidence="2" id="KW-1185">Reference proteome</keyword>
<dbReference type="Proteomes" id="UP001558613">
    <property type="component" value="Unassembled WGS sequence"/>
</dbReference>
<gene>
    <name evidence="1" type="ORF">QQF64_005065</name>
</gene>
<organism evidence="1 2">
    <name type="scientific">Cirrhinus molitorella</name>
    <name type="common">mud carp</name>
    <dbReference type="NCBI Taxonomy" id="172907"/>
    <lineage>
        <taxon>Eukaryota</taxon>
        <taxon>Metazoa</taxon>
        <taxon>Chordata</taxon>
        <taxon>Craniata</taxon>
        <taxon>Vertebrata</taxon>
        <taxon>Euteleostomi</taxon>
        <taxon>Actinopterygii</taxon>
        <taxon>Neopterygii</taxon>
        <taxon>Teleostei</taxon>
        <taxon>Ostariophysi</taxon>
        <taxon>Cypriniformes</taxon>
        <taxon>Cyprinidae</taxon>
        <taxon>Labeoninae</taxon>
        <taxon>Labeonini</taxon>
        <taxon>Cirrhinus</taxon>
    </lineage>
</organism>
<dbReference type="EMBL" id="JAYMGO010000012">
    <property type="protein sequence ID" value="KAL1264710.1"/>
    <property type="molecule type" value="Genomic_DNA"/>
</dbReference>
<evidence type="ECO:0000313" key="1">
    <source>
        <dbReference type="EMBL" id="KAL1264710.1"/>
    </source>
</evidence>
<reference evidence="1 2" key="1">
    <citation type="submission" date="2023-09" db="EMBL/GenBank/DDBJ databases">
        <authorList>
            <person name="Wang M."/>
        </authorList>
    </citation>
    <scope>NUCLEOTIDE SEQUENCE [LARGE SCALE GENOMIC DNA]</scope>
    <source>
        <strain evidence="1">GT-2023</strain>
        <tissue evidence="1">Liver</tissue>
    </source>
</reference>
<evidence type="ECO:0000313" key="2">
    <source>
        <dbReference type="Proteomes" id="UP001558613"/>
    </source>
</evidence>
<proteinExistence type="predicted"/>
<name>A0ABR3MI22_9TELE</name>